<feature type="region of interest" description="Disordered" evidence="4">
    <location>
        <begin position="342"/>
        <end position="436"/>
    </location>
</feature>
<dbReference type="EMBL" id="AMGV01000048">
    <property type="protein sequence ID" value="KEF50899.1"/>
    <property type="molecule type" value="Genomic_DNA"/>
</dbReference>
<dbReference type="OrthoDB" id="1875751at2759"/>
<gene>
    <name evidence="6" type="ORF">A1O9_13048</name>
</gene>
<name>A0A072NSR4_9EURO</name>
<evidence type="ECO:0000256" key="3">
    <source>
        <dbReference type="PROSITE-ProRule" id="PRU00176"/>
    </source>
</evidence>
<dbReference type="InterPro" id="IPR012677">
    <property type="entry name" value="Nucleotide-bd_a/b_plait_sf"/>
</dbReference>
<comment type="caution">
    <text evidence="6">The sequence shown here is derived from an EMBL/GenBank/DDBJ whole genome shotgun (WGS) entry which is preliminary data.</text>
</comment>
<feature type="region of interest" description="Disordered" evidence="4">
    <location>
        <begin position="161"/>
        <end position="202"/>
    </location>
</feature>
<dbReference type="Pfam" id="PF00076">
    <property type="entry name" value="RRM_1"/>
    <property type="match status" value="2"/>
</dbReference>
<dbReference type="SUPFAM" id="SSF54928">
    <property type="entry name" value="RNA-binding domain, RBD"/>
    <property type="match status" value="2"/>
</dbReference>
<protein>
    <recommendedName>
        <fullName evidence="5">RRM domain-containing protein</fullName>
    </recommendedName>
</protein>
<dbReference type="RefSeq" id="XP_013253489.1">
    <property type="nucleotide sequence ID" value="XM_013398035.1"/>
</dbReference>
<feature type="domain" description="RRM" evidence="5">
    <location>
        <begin position="1"/>
        <end position="75"/>
    </location>
</feature>
<dbReference type="FunFam" id="3.30.70.330:FF:000025">
    <property type="entry name" value="RNA-binding protein Musashi homolog 2 isoform X1"/>
    <property type="match status" value="1"/>
</dbReference>
<dbReference type="PROSITE" id="PS50102">
    <property type="entry name" value="RRM"/>
    <property type="match status" value="2"/>
</dbReference>
<sequence length="436" mass="48616">MFIGGLSWETTNQSLQNYFSRFGEVRDCIIMRDRATWRSRGFGFLTFKDPKAVNRVMMTQRHVVDGTVIDPKRAIPQAELQKTAKIFVGGVSQEASQRDFEIFFAQFGRVVDATLMMDKNTGRPRGFGFVTFGSDAAMEKCLGYRPLVILGKEIEVRPAQAADKMDEDDGSSRVARERGKFDRDGRFGDDKNHQVTQGNQSQAQCLTPQMGAHYWQLMQHYFHIMQRQTAENRGSNIGNMGNMGNMSNIGMGQITLQRMKKLQMLQMWKMQGGNSPTAQDGTSGMGHTQGMNPQMRQQATQWQQQHSGVNSVDAMGRGRGFTGQGSSQDRLSALEQHTLRQRSFPGRSWSPGFQNQNTRSWEGMYDDVPQLDGGHGSVGPVRNNTLQPPKRPAAFAQASAAPANAAPANAPNGPKNPDQKMRGLGGGHRRYNPYKR</sequence>
<keyword evidence="7" id="KW-1185">Reference proteome</keyword>
<reference evidence="6 7" key="1">
    <citation type="submission" date="2013-03" db="EMBL/GenBank/DDBJ databases">
        <title>The Genome Sequence of Exophiala aquamarina CBS 119918.</title>
        <authorList>
            <consortium name="The Broad Institute Genomics Platform"/>
            <person name="Cuomo C."/>
            <person name="de Hoog S."/>
            <person name="Gorbushina A."/>
            <person name="Walker B."/>
            <person name="Young S.K."/>
            <person name="Zeng Q."/>
            <person name="Gargeya S."/>
            <person name="Fitzgerald M."/>
            <person name="Haas B."/>
            <person name="Abouelleil A."/>
            <person name="Allen A.W."/>
            <person name="Alvarado L."/>
            <person name="Arachchi H.M."/>
            <person name="Berlin A.M."/>
            <person name="Chapman S.B."/>
            <person name="Gainer-Dewar J."/>
            <person name="Goldberg J."/>
            <person name="Griggs A."/>
            <person name="Gujja S."/>
            <person name="Hansen M."/>
            <person name="Howarth C."/>
            <person name="Imamovic A."/>
            <person name="Ireland A."/>
            <person name="Larimer J."/>
            <person name="McCowan C."/>
            <person name="Murphy C."/>
            <person name="Pearson M."/>
            <person name="Poon T.W."/>
            <person name="Priest M."/>
            <person name="Roberts A."/>
            <person name="Saif S."/>
            <person name="Shea T."/>
            <person name="Sisk P."/>
            <person name="Sykes S."/>
            <person name="Wortman J."/>
            <person name="Nusbaum C."/>
            <person name="Birren B."/>
        </authorList>
    </citation>
    <scope>NUCLEOTIDE SEQUENCE [LARGE SCALE GENOMIC DNA]</scope>
    <source>
        <strain evidence="6 7">CBS 119918</strain>
    </source>
</reference>
<dbReference type="Gene3D" id="3.30.70.330">
    <property type="match status" value="2"/>
</dbReference>
<dbReference type="GeneID" id="25287939"/>
<evidence type="ECO:0000256" key="4">
    <source>
        <dbReference type="SAM" id="MobiDB-lite"/>
    </source>
</evidence>
<dbReference type="Proteomes" id="UP000027920">
    <property type="component" value="Unassembled WGS sequence"/>
</dbReference>
<proteinExistence type="predicted"/>
<dbReference type="GO" id="GO:0003729">
    <property type="term" value="F:mRNA binding"/>
    <property type="evidence" value="ECO:0007669"/>
    <property type="project" value="TreeGrafter"/>
</dbReference>
<dbReference type="InterPro" id="IPR035979">
    <property type="entry name" value="RBD_domain_sf"/>
</dbReference>
<evidence type="ECO:0000313" key="6">
    <source>
        <dbReference type="EMBL" id="KEF50899.1"/>
    </source>
</evidence>
<dbReference type="STRING" id="1182545.A0A072NSR4"/>
<dbReference type="VEuPathDB" id="FungiDB:A1O9_13048"/>
<dbReference type="SMART" id="SM00360">
    <property type="entry name" value="RRM"/>
    <property type="match status" value="2"/>
</dbReference>
<dbReference type="InterPro" id="IPR000504">
    <property type="entry name" value="RRM_dom"/>
</dbReference>
<feature type="domain" description="RRM" evidence="5">
    <location>
        <begin position="84"/>
        <end position="161"/>
    </location>
</feature>
<evidence type="ECO:0000313" key="7">
    <source>
        <dbReference type="Proteomes" id="UP000027920"/>
    </source>
</evidence>
<feature type="compositionally biased region" description="Low complexity" evidence="4">
    <location>
        <begin position="392"/>
        <end position="416"/>
    </location>
</feature>
<evidence type="ECO:0000256" key="1">
    <source>
        <dbReference type="ARBA" id="ARBA00022737"/>
    </source>
</evidence>
<accession>A0A072NSR4</accession>
<dbReference type="HOGENOM" id="CLU_012062_0_0_1"/>
<keyword evidence="2 3" id="KW-0694">RNA-binding</keyword>
<keyword evidence="1" id="KW-0677">Repeat</keyword>
<feature type="compositionally biased region" description="Basic residues" evidence="4">
    <location>
        <begin position="427"/>
        <end position="436"/>
    </location>
</feature>
<evidence type="ECO:0000259" key="5">
    <source>
        <dbReference type="PROSITE" id="PS50102"/>
    </source>
</evidence>
<dbReference type="PANTHER" id="PTHR48032">
    <property type="entry name" value="RNA-BINDING PROTEIN MUSASHI HOMOLOG RBP6"/>
    <property type="match status" value="1"/>
</dbReference>
<dbReference type="GO" id="GO:0006417">
    <property type="term" value="P:regulation of translation"/>
    <property type="evidence" value="ECO:0007669"/>
    <property type="project" value="TreeGrafter"/>
</dbReference>
<evidence type="ECO:0000256" key="2">
    <source>
        <dbReference type="ARBA" id="ARBA00022884"/>
    </source>
</evidence>
<organism evidence="6 7">
    <name type="scientific">Exophiala aquamarina CBS 119918</name>
    <dbReference type="NCBI Taxonomy" id="1182545"/>
    <lineage>
        <taxon>Eukaryota</taxon>
        <taxon>Fungi</taxon>
        <taxon>Dikarya</taxon>
        <taxon>Ascomycota</taxon>
        <taxon>Pezizomycotina</taxon>
        <taxon>Eurotiomycetes</taxon>
        <taxon>Chaetothyriomycetidae</taxon>
        <taxon>Chaetothyriales</taxon>
        <taxon>Herpotrichiellaceae</taxon>
        <taxon>Exophiala</taxon>
    </lineage>
</organism>
<feature type="compositionally biased region" description="Polar residues" evidence="4">
    <location>
        <begin position="351"/>
        <end position="360"/>
    </location>
</feature>
<feature type="region of interest" description="Disordered" evidence="4">
    <location>
        <begin position="272"/>
        <end position="292"/>
    </location>
</feature>
<dbReference type="AlphaFoldDB" id="A0A072NSR4"/>
<feature type="compositionally biased region" description="Basic and acidic residues" evidence="4">
    <location>
        <begin position="170"/>
        <end position="193"/>
    </location>
</feature>
<dbReference type="PANTHER" id="PTHR48032:SF6">
    <property type="entry name" value="RNA-BINDING (RRM_RBD_RNP MOTIFS) FAMILY PROTEIN"/>
    <property type="match status" value="1"/>
</dbReference>
<dbReference type="CDD" id="cd12325">
    <property type="entry name" value="RRM1_hnRNPA_hnRNPD_like"/>
    <property type="match status" value="1"/>
</dbReference>